<feature type="domain" description="Hexokinase C-terminal" evidence="8">
    <location>
        <begin position="243"/>
        <end position="495"/>
    </location>
</feature>
<keyword evidence="6" id="KW-0324">Glycolysis</keyword>
<keyword evidence="5 6" id="KW-0067">ATP-binding</keyword>
<dbReference type="PROSITE" id="PS51748">
    <property type="entry name" value="HEXOKINASE_2"/>
    <property type="match status" value="1"/>
</dbReference>
<dbReference type="PRINTS" id="PR00475">
    <property type="entry name" value="HEXOKINASE"/>
</dbReference>
<dbReference type="InterPro" id="IPR043129">
    <property type="entry name" value="ATPase_NBD"/>
</dbReference>
<evidence type="ECO:0000259" key="7">
    <source>
        <dbReference type="Pfam" id="PF00349"/>
    </source>
</evidence>
<proteinExistence type="inferred from homology"/>
<evidence type="ECO:0000256" key="5">
    <source>
        <dbReference type="ARBA" id="ARBA00022840"/>
    </source>
</evidence>
<dbReference type="InterPro" id="IPR001312">
    <property type="entry name" value="Hexokinase"/>
</dbReference>
<evidence type="ECO:0000313" key="10">
    <source>
        <dbReference type="Proteomes" id="UP000799772"/>
    </source>
</evidence>
<evidence type="ECO:0000256" key="6">
    <source>
        <dbReference type="RuleBase" id="RU362007"/>
    </source>
</evidence>
<dbReference type="Gene3D" id="3.40.367.20">
    <property type="match status" value="1"/>
</dbReference>
<keyword evidence="2 6" id="KW-0808">Transferase</keyword>
<keyword evidence="10" id="KW-1185">Reference proteome</keyword>
<dbReference type="OrthoDB" id="419537at2759"/>
<dbReference type="GO" id="GO:0004340">
    <property type="term" value="F:glucokinase activity"/>
    <property type="evidence" value="ECO:0007669"/>
    <property type="project" value="TreeGrafter"/>
</dbReference>
<dbReference type="GO" id="GO:0005739">
    <property type="term" value="C:mitochondrion"/>
    <property type="evidence" value="ECO:0007669"/>
    <property type="project" value="TreeGrafter"/>
</dbReference>
<dbReference type="GO" id="GO:0019158">
    <property type="term" value="F:mannokinase activity"/>
    <property type="evidence" value="ECO:0007669"/>
    <property type="project" value="TreeGrafter"/>
</dbReference>
<dbReference type="Gene3D" id="3.30.420.40">
    <property type="match status" value="1"/>
</dbReference>
<dbReference type="EC" id="2.7.1.-" evidence="6"/>
<dbReference type="Pfam" id="PF03727">
    <property type="entry name" value="Hexokinase_2"/>
    <property type="match status" value="1"/>
</dbReference>
<evidence type="ECO:0000313" key="9">
    <source>
        <dbReference type="EMBL" id="KAF2097904.1"/>
    </source>
</evidence>
<dbReference type="InterPro" id="IPR022672">
    <property type="entry name" value="Hexokinase_N"/>
</dbReference>
<accession>A0A9P4IBU8</accession>
<dbReference type="GO" id="GO:0006013">
    <property type="term" value="P:mannose metabolic process"/>
    <property type="evidence" value="ECO:0007669"/>
    <property type="project" value="TreeGrafter"/>
</dbReference>
<name>A0A9P4IBU8_9PEZI</name>
<evidence type="ECO:0000256" key="1">
    <source>
        <dbReference type="ARBA" id="ARBA00009225"/>
    </source>
</evidence>
<dbReference type="GO" id="GO:0008865">
    <property type="term" value="F:fructokinase activity"/>
    <property type="evidence" value="ECO:0007669"/>
    <property type="project" value="TreeGrafter"/>
</dbReference>
<dbReference type="GO" id="GO:0005524">
    <property type="term" value="F:ATP binding"/>
    <property type="evidence" value="ECO:0007669"/>
    <property type="project" value="UniProtKB-UniRule"/>
</dbReference>
<comment type="similarity">
    <text evidence="1 6">Belongs to the hexokinase family.</text>
</comment>
<dbReference type="PANTHER" id="PTHR19443:SF24">
    <property type="entry name" value="PHOSPHOTRANSFERASE"/>
    <property type="match status" value="1"/>
</dbReference>
<feature type="domain" description="Hexokinase N-terminal" evidence="7">
    <location>
        <begin position="46"/>
        <end position="236"/>
    </location>
</feature>
<protein>
    <recommendedName>
        <fullName evidence="6">Phosphotransferase</fullName>
        <ecNumber evidence="6">2.7.1.-</ecNumber>
    </recommendedName>
</protein>
<dbReference type="EMBL" id="ML978127">
    <property type="protein sequence ID" value="KAF2097904.1"/>
    <property type="molecule type" value="Genomic_DNA"/>
</dbReference>
<dbReference type="GO" id="GO:0006096">
    <property type="term" value="P:glycolytic process"/>
    <property type="evidence" value="ECO:0007669"/>
    <property type="project" value="UniProtKB-KW"/>
</dbReference>
<comment type="caution">
    <text evidence="9">The sequence shown here is derived from an EMBL/GenBank/DDBJ whole genome shotgun (WGS) entry which is preliminary data.</text>
</comment>
<dbReference type="Proteomes" id="UP000799772">
    <property type="component" value="Unassembled WGS sequence"/>
</dbReference>
<dbReference type="GO" id="GO:0005536">
    <property type="term" value="F:D-glucose binding"/>
    <property type="evidence" value="ECO:0007669"/>
    <property type="project" value="InterPro"/>
</dbReference>
<evidence type="ECO:0000256" key="3">
    <source>
        <dbReference type="ARBA" id="ARBA00022741"/>
    </source>
</evidence>
<keyword evidence="3 6" id="KW-0547">Nucleotide-binding</keyword>
<evidence type="ECO:0000256" key="2">
    <source>
        <dbReference type="ARBA" id="ARBA00022679"/>
    </source>
</evidence>
<dbReference type="Pfam" id="PF00349">
    <property type="entry name" value="Hexokinase_1"/>
    <property type="match status" value="1"/>
</dbReference>
<dbReference type="AlphaFoldDB" id="A0A9P4IBU8"/>
<dbReference type="PANTHER" id="PTHR19443">
    <property type="entry name" value="HEXOKINASE"/>
    <property type="match status" value="1"/>
</dbReference>
<dbReference type="GO" id="GO:0006006">
    <property type="term" value="P:glucose metabolic process"/>
    <property type="evidence" value="ECO:0007669"/>
    <property type="project" value="TreeGrafter"/>
</dbReference>
<organism evidence="9 10">
    <name type="scientific">Rhizodiscina lignyota</name>
    <dbReference type="NCBI Taxonomy" id="1504668"/>
    <lineage>
        <taxon>Eukaryota</taxon>
        <taxon>Fungi</taxon>
        <taxon>Dikarya</taxon>
        <taxon>Ascomycota</taxon>
        <taxon>Pezizomycotina</taxon>
        <taxon>Dothideomycetes</taxon>
        <taxon>Pleosporomycetidae</taxon>
        <taxon>Aulographales</taxon>
        <taxon>Rhizodiscinaceae</taxon>
        <taxon>Rhizodiscina</taxon>
    </lineage>
</organism>
<dbReference type="GO" id="GO:0005829">
    <property type="term" value="C:cytosol"/>
    <property type="evidence" value="ECO:0007669"/>
    <property type="project" value="TreeGrafter"/>
</dbReference>
<sequence length="509" mass="56007">MLPSVAKTILPSIPSAKKLYNVVITSDRTMDEFLAEVKRTFEAPLQLSALLDISAKLKAQYKQRLLESDAPCMLPSYNHTLPTGEERGTYLALDVGGSTFRVALVELKGKDLGEKGMEIVKMVSYKIDNSITALKGRLFFDWMAEKIEQTLAEPEVQSHRGSKVLPMGLAWSFPVEQTSPRSGKLKRMGKGFGADHGCVDIDLCELIMDSCRKRNLQVTLDAIVNDGTATLLSRAYRDPATRLALILGTGTNAAIHLPVTALSQEKFGQRPQSWHDEATHVLVNTEMSMFGKGIHKVSKWDDDLNEHHQKKDYQPFEHLISGRYLGEIVRLIVVEAVADAGLFEGRLPDGMDIPYNFYTDLMAQLEADETPSLSKSMYALQKAHPLPASHPYTRTDVVYLRQICQLVSQRAAAYLASGVHALWSLRLDEEGLSPDAEDHVTIGCNGSVIEKYPGFRERAQAYLDELCVRSGGRRGGIVLEIAIESAIYGAAVAVCALEGQDAGVDGKVG</sequence>
<dbReference type="InterPro" id="IPR022673">
    <property type="entry name" value="Hexokinase_C"/>
</dbReference>
<gene>
    <name evidence="9" type="ORF">NA57DRAFT_40429</name>
</gene>
<keyword evidence="4 6" id="KW-0418">Kinase</keyword>
<dbReference type="SUPFAM" id="SSF53067">
    <property type="entry name" value="Actin-like ATPase domain"/>
    <property type="match status" value="2"/>
</dbReference>
<reference evidence="9" key="1">
    <citation type="journal article" date="2020" name="Stud. Mycol.">
        <title>101 Dothideomycetes genomes: a test case for predicting lifestyles and emergence of pathogens.</title>
        <authorList>
            <person name="Haridas S."/>
            <person name="Albert R."/>
            <person name="Binder M."/>
            <person name="Bloem J."/>
            <person name="Labutti K."/>
            <person name="Salamov A."/>
            <person name="Andreopoulos B."/>
            <person name="Baker S."/>
            <person name="Barry K."/>
            <person name="Bills G."/>
            <person name="Bluhm B."/>
            <person name="Cannon C."/>
            <person name="Castanera R."/>
            <person name="Culley D."/>
            <person name="Daum C."/>
            <person name="Ezra D."/>
            <person name="Gonzalez J."/>
            <person name="Henrissat B."/>
            <person name="Kuo A."/>
            <person name="Liang C."/>
            <person name="Lipzen A."/>
            <person name="Lutzoni F."/>
            <person name="Magnuson J."/>
            <person name="Mondo S."/>
            <person name="Nolan M."/>
            <person name="Ohm R."/>
            <person name="Pangilinan J."/>
            <person name="Park H.-J."/>
            <person name="Ramirez L."/>
            <person name="Alfaro M."/>
            <person name="Sun H."/>
            <person name="Tritt A."/>
            <person name="Yoshinaga Y."/>
            <person name="Zwiers L.-H."/>
            <person name="Turgeon B."/>
            <person name="Goodwin S."/>
            <person name="Spatafora J."/>
            <person name="Crous P."/>
            <person name="Grigoriev I."/>
        </authorList>
    </citation>
    <scope>NUCLEOTIDE SEQUENCE</scope>
    <source>
        <strain evidence="9">CBS 133067</strain>
    </source>
</reference>
<dbReference type="GO" id="GO:0001678">
    <property type="term" value="P:intracellular glucose homeostasis"/>
    <property type="evidence" value="ECO:0007669"/>
    <property type="project" value="InterPro"/>
</dbReference>
<evidence type="ECO:0000259" key="8">
    <source>
        <dbReference type="Pfam" id="PF03727"/>
    </source>
</evidence>
<evidence type="ECO:0000256" key="4">
    <source>
        <dbReference type="ARBA" id="ARBA00022777"/>
    </source>
</evidence>